<dbReference type="PANTHER" id="PTHR30413:SF8">
    <property type="entry name" value="TRANSPORT PERMEASE PROTEIN"/>
    <property type="match status" value="1"/>
</dbReference>
<accession>A0A2A3YNZ9</accession>
<dbReference type="InterPro" id="IPR047817">
    <property type="entry name" value="ABC2_TM_bact-type"/>
</dbReference>
<keyword evidence="5" id="KW-1133">Transmembrane helix</keyword>
<keyword evidence="4" id="KW-0997">Cell inner membrane</keyword>
<comment type="similarity">
    <text evidence="2">Belongs to the ABC-2 integral membrane protein family.</text>
</comment>
<feature type="transmembrane region" description="Helical" evidence="5">
    <location>
        <begin position="178"/>
        <end position="202"/>
    </location>
</feature>
<evidence type="ECO:0000313" key="7">
    <source>
        <dbReference type="EMBL" id="PCC40969.1"/>
    </source>
</evidence>
<evidence type="ECO:0000256" key="4">
    <source>
        <dbReference type="ARBA" id="ARBA00022519"/>
    </source>
</evidence>
<proteinExistence type="inferred from homology"/>
<keyword evidence="5" id="KW-0812">Transmembrane</keyword>
<dbReference type="Proteomes" id="UP000218598">
    <property type="component" value="Unassembled WGS sequence"/>
</dbReference>
<sequence length="302" mass="33954">MPPPLERTFDQAEVDSAARENGLEPIGVRPHLGAYLKDLWSRRSFIKVMAISKAYAENQNTYLGQLWTLFSPMMNAAVYVVIFGFILQVGRAGIENTIAFIVCGVFMFRFFERSVMAGAHSINKNLNLVRSVKFPRAVLPIAGVLSELAILGPAVVVMAVISYVSGFLPFAGKVTIDWYWLLTIPAIGLLWIFSTGCAFLVARWVAITPDLDNLIPHVMRVLMYASGVIFSIDRYLGQFSWGWIAQYQPVAVYLYLVRSCLLNEPAYPQSLFMWLLGIGWAVVFAVVGFLVFWRGEERYGRD</sequence>
<keyword evidence="8" id="KW-1185">Reference proteome</keyword>
<feature type="transmembrane region" description="Helical" evidence="5">
    <location>
        <begin position="137"/>
        <end position="166"/>
    </location>
</feature>
<dbReference type="AlphaFoldDB" id="A0A2A3YNZ9"/>
<dbReference type="PANTHER" id="PTHR30413">
    <property type="entry name" value="INNER MEMBRANE TRANSPORT PERMEASE"/>
    <property type="match status" value="1"/>
</dbReference>
<dbReference type="GO" id="GO:0015920">
    <property type="term" value="P:lipopolysaccharide transport"/>
    <property type="evidence" value="ECO:0007669"/>
    <property type="project" value="TreeGrafter"/>
</dbReference>
<evidence type="ECO:0000259" key="6">
    <source>
        <dbReference type="PROSITE" id="PS51012"/>
    </source>
</evidence>
<dbReference type="PROSITE" id="PS51012">
    <property type="entry name" value="ABC_TM2"/>
    <property type="match status" value="1"/>
</dbReference>
<feature type="transmembrane region" description="Helical" evidence="5">
    <location>
        <begin position="93"/>
        <end position="111"/>
    </location>
</feature>
<protein>
    <submittedName>
        <fullName evidence="7">ABC transporter</fullName>
    </submittedName>
</protein>
<evidence type="ECO:0000313" key="8">
    <source>
        <dbReference type="Proteomes" id="UP000218598"/>
    </source>
</evidence>
<feature type="transmembrane region" description="Helical" evidence="5">
    <location>
        <begin position="271"/>
        <end position="293"/>
    </location>
</feature>
<evidence type="ECO:0000256" key="3">
    <source>
        <dbReference type="ARBA" id="ARBA00022448"/>
    </source>
</evidence>
<name>A0A2A3YNZ9_9MICO</name>
<keyword evidence="3" id="KW-0813">Transport</keyword>
<evidence type="ECO:0000256" key="2">
    <source>
        <dbReference type="ARBA" id="ARBA00007783"/>
    </source>
</evidence>
<keyword evidence="5" id="KW-0472">Membrane</keyword>
<feature type="domain" description="ABC transmembrane type-2" evidence="6">
    <location>
        <begin position="63"/>
        <end position="295"/>
    </location>
</feature>
<keyword evidence="4" id="KW-1003">Cell membrane</keyword>
<feature type="transmembrane region" description="Helical" evidence="5">
    <location>
        <begin position="214"/>
        <end position="232"/>
    </location>
</feature>
<reference evidence="7 8" key="1">
    <citation type="journal article" date="2017" name="Elife">
        <title>Extensive horizontal gene transfer in cheese-associated bacteria.</title>
        <authorList>
            <person name="Bonham K.S."/>
            <person name="Wolfe B.E."/>
            <person name="Dutton R.J."/>
        </authorList>
    </citation>
    <scope>NUCLEOTIDE SEQUENCE [LARGE SCALE GENOMIC DNA]</scope>
    <source>
        <strain evidence="7 8">341_9</strain>
    </source>
</reference>
<dbReference type="GO" id="GO:0005886">
    <property type="term" value="C:plasma membrane"/>
    <property type="evidence" value="ECO:0007669"/>
    <property type="project" value="UniProtKB-SubCell"/>
</dbReference>
<dbReference type="OrthoDB" id="4186295at2"/>
<organism evidence="7 8">
    <name type="scientific">Brachybacterium alimentarium</name>
    <dbReference type="NCBI Taxonomy" id="47845"/>
    <lineage>
        <taxon>Bacteria</taxon>
        <taxon>Bacillati</taxon>
        <taxon>Actinomycetota</taxon>
        <taxon>Actinomycetes</taxon>
        <taxon>Micrococcales</taxon>
        <taxon>Dermabacteraceae</taxon>
        <taxon>Brachybacterium</taxon>
    </lineage>
</organism>
<comment type="caution">
    <text evidence="7">The sequence shown here is derived from an EMBL/GenBank/DDBJ whole genome shotgun (WGS) entry which is preliminary data.</text>
</comment>
<comment type="subcellular location">
    <subcellularLocation>
        <location evidence="1">Cell inner membrane</location>
        <topology evidence="1">Multi-pass membrane protein</topology>
    </subcellularLocation>
</comment>
<gene>
    <name evidence="7" type="ORF">CIK66_01590</name>
</gene>
<evidence type="ECO:0000256" key="1">
    <source>
        <dbReference type="ARBA" id="ARBA00004429"/>
    </source>
</evidence>
<evidence type="ECO:0000256" key="5">
    <source>
        <dbReference type="SAM" id="Phobius"/>
    </source>
</evidence>
<feature type="transmembrane region" description="Helical" evidence="5">
    <location>
        <begin position="66"/>
        <end position="87"/>
    </location>
</feature>
<dbReference type="EMBL" id="NRGR01000004">
    <property type="protein sequence ID" value="PCC40969.1"/>
    <property type="molecule type" value="Genomic_DNA"/>
</dbReference>